<dbReference type="SMART" id="SM00100">
    <property type="entry name" value="cNMP"/>
    <property type="match status" value="1"/>
</dbReference>
<dbReference type="InterPro" id="IPR000595">
    <property type="entry name" value="cNMP-bd_dom"/>
</dbReference>
<dbReference type="PROSITE" id="PS50042">
    <property type="entry name" value="CNMP_BINDING_3"/>
    <property type="match status" value="1"/>
</dbReference>
<dbReference type="PROSITE" id="PS00042">
    <property type="entry name" value="HTH_CRP_1"/>
    <property type="match status" value="1"/>
</dbReference>
<dbReference type="InterPro" id="IPR036390">
    <property type="entry name" value="WH_DNA-bd_sf"/>
</dbReference>
<dbReference type="GO" id="GO:0003677">
    <property type="term" value="F:DNA binding"/>
    <property type="evidence" value="ECO:0007669"/>
    <property type="project" value="UniProtKB-KW"/>
</dbReference>
<dbReference type="Proteomes" id="UP000515561">
    <property type="component" value="Chromosome"/>
</dbReference>
<evidence type="ECO:0000256" key="2">
    <source>
        <dbReference type="ARBA" id="ARBA00023125"/>
    </source>
</evidence>
<keyword evidence="2" id="KW-0238">DNA-binding</keyword>
<dbReference type="SMART" id="SM00419">
    <property type="entry name" value="HTH_CRP"/>
    <property type="match status" value="1"/>
</dbReference>
<dbReference type="InterPro" id="IPR014710">
    <property type="entry name" value="RmlC-like_jellyroll"/>
</dbReference>
<keyword evidence="5" id="KW-1185">Reference proteome</keyword>
<dbReference type="PROSITE" id="PS51063">
    <property type="entry name" value="HTH_CRP_2"/>
    <property type="match status" value="1"/>
</dbReference>
<reference evidence="4 5" key="1">
    <citation type="journal article" date="2016" name="Int. J. Syst. Evol. Microbiol.">
        <title>Descriptions of Anaerotaenia torta gen. nov., sp. nov. and Anaerocolumna cellulosilytica gen. nov., sp. nov. isolated from a methanogenic reactor of cattle waste.</title>
        <authorList>
            <person name="Uek A."/>
            <person name="Ohtaki Y."/>
            <person name="Kaku N."/>
            <person name="Ueki K."/>
        </authorList>
    </citation>
    <scope>NUCLEOTIDE SEQUENCE [LARGE SCALE GENOMIC DNA]</scope>
    <source>
        <strain evidence="4 5">SN021</strain>
    </source>
</reference>
<evidence type="ECO:0000313" key="4">
    <source>
        <dbReference type="EMBL" id="BCJ93307.1"/>
    </source>
</evidence>
<dbReference type="PRINTS" id="PR00034">
    <property type="entry name" value="HTHCRP"/>
</dbReference>
<evidence type="ECO:0000256" key="3">
    <source>
        <dbReference type="ARBA" id="ARBA00023163"/>
    </source>
</evidence>
<dbReference type="CDD" id="cd00038">
    <property type="entry name" value="CAP_ED"/>
    <property type="match status" value="1"/>
</dbReference>
<keyword evidence="1" id="KW-0805">Transcription regulation</keyword>
<protein>
    <submittedName>
        <fullName evidence="4">Crp/Fnr family transcriptional regulator</fullName>
    </submittedName>
</protein>
<dbReference type="EMBL" id="AP023367">
    <property type="protein sequence ID" value="BCJ93307.1"/>
    <property type="molecule type" value="Genomic_DNA"/>
</dbReference>
<dbReference type="PANTHER" id="PTHR24567">
    <property type="entry name" value="CRP FAMILY TRANSCRIPTIONAL REGULATORY PROTEIN"/>
    <property type="match status" value="1"/>
</dbReference>
<dbReference type="RefSeq" id="WP_184090280.1">
    <property type="nucleotide sequence ID" value="NZ_AP023367.1"/>
</dbReference>
<dbReference type="SUPFAM" id="SSF46785">
    <property type="entry name" value="Winged helix' DNA-binding domain"/>
    <property type="match status" value="1"/>
</dbReference>
<accession>A0A6S6QZN0</accession>
<dbReference type="Pfam" id="PF13545">
    <property type="entry name" value="HTH_Crp_2"/>
    <property type="match status" value="1"/>
</dbReference>
<evidence type="ECO:0000256" key="1">
    <source>
        <dbReference type="ARBA" id="ARBA00023015"/>
    </source>
</evidence>
<name>A0A6S6QZN0_9FIRM</name>
<dbReference type="CDD" id="cd00092">
    <property type="entry name" value="HTH_CRP"/>
    <property type="match status" value="1"/>
</dbReference>
<keyword evidence="3" id="KW-0804">Transcription</keyword>
<dbReference type="Gene3D" id="1.10.10.10">
    <property type="entry name" value="Winged helix-like DNA-binding domain superfamily/Winged helix DNA-binding domain"/>
    <property type="match status" value="1"/>
</dbReference>
<dbReference type="InterPro" id="IPR050397">
    <property type="entry name" value="Env_Response_Regulators"/>
</dbReference>
<dbReference type="SUPFAM" id="SSF51206">
    <property type="entry name" value="cAMP-binding domain-like"/>
    <property type="match status" value="1"/>
</dbReference>
<organism evidence="4 5">
    <name type="scientific">Anaerocolumna cellulosilytica</name>
    <dbReference type="NCBI Taxonomy" id="433286"/>
    <lineage>
        <taxon>Bacteria</taxon>
        <taxon>Bacillati</taxon>
        <taxon>Bacillota</taxon>
        <taxon>Clostridia</taxon>
        <taxon>Lachnospirales</taxon>
        <taxon>Lachnospiraceae</taxon>
        <taxon>Anaerocolumna</taxon>
    </lineage>
</organism>
<dbReference type="InterPro" id="IPR018490">
    <property type="entry name" value="cNMP-bd_dom_sf"/>
</dbReference>
<dbReference type="InterPro" id="IPR018335">
    <property type="entry name" value="Tscrpt_reg_HTH_Crp-type_CS"/>
</dbReference>
<dbReference type="Pfam" id="PF00027">
    <property type="entry name" value="cNMP_binding"/>
    <property type="match status" value="1"/>
</dbReference>
<evidence type="ECO:0000313" key="5">
    <source>
        <dbReference type="Proteomes" id="UP000515561"/>
    </source>
</evidence>
<dbReference type="Gene3D" id="2.60.120.10">
    <property type="entry name" value="Jelly Rolls"/>
    <property type="match status" value="1"/>
</dbReference>
<dbReference type="KEGG" id="acel:acsn021_08760"/>
<dbReference type="InterPro" id="IPR036388">
    <property type="entry name" value="WH-like_DNA-bd_sf"/>
</dbReference>
<sequence>MSDTAQCVHCKNQLCIHKVPIFSALAHLDLLKISGLIHHREYKKGEAIFQAGDRIDSIIILNEGSAKAFKYTGDGREQILYVFSEGDFFGEQYLLTNQTAAYTIEALCPAKVCMLTKTRFQELLTLYPDIGIKIIEELGLRMARLENVVQSLGIRSVDARICSLLVDFSQKFGKEVPEGILLRLPLSREGLANYLGVARETVSRKLGQLEADGLIQSVSNKAILIVNMDQLKAAAE</sequence>
<dbReference type="AlphaFoldDB" id="A0A6S6QZN0"/>
<dbReference type="GO" id="GO:0003700">
    <property type="term" value="F:DNA-binding transcription factor activity"/>
    <property type="evidence" value="ECO:0007669"/>
    <property type="project" value="InterPro"/>
</dbReference>
<gene>
    <name evidence="4" type="ORF">acsn021_08760</name>
</gene>
<dbReference type="GO" id="GO:0005829">
    <property type="term" value="C:cytosol"/>
    <property type="evidence" value="ECO:0007669"/>
    <property type="project" value="TreeGrafter"/>
</dbReference>
<proteinExistence type="predicted"/>
<dbReference type="InterPro" id="IPR012318">
    <property type="entry name" value="HTH_CRP"/>
</dbReference>
<dbReference type="PANTHER" id="PTHR24567:SF28">
    <property type="entry name" value="LISTERIOLYSIN REGULATORY PROTEIN"/>
    <property type="match status" value="1"/>
</dbReference>